<sequence length="61" mass="7574">MRVLYQLQPLMDGYRWRTFLDGYRWTTFVLRVFYNITSHVYRHMIFTHLHTPVCIYQCPTS</sequence>
<accession>A0A921Q6D7</accession>
<organism evidence="1 2">
    <name type="scientific">Sorghum bicolor</name>
    <name type="common">Sorghum</name>
    <name type="synonym">Sorghum vulgare</name>
    <dbReference type="NCBI Taxonomy" id="4558"/>
    <lineage>
        <taxon>Eukaryota</taxon>
        <taxon>Viridiplantae</taxon>
        <taxon>Streptophyta</taxon>
        <taxon>Embryophyta</taxon>
        <taxon>Tracheophyta</taxon>
        <taxon>Spermatophyta</taxon>
        <taxon>Magnoliopsida</taxon>
        <taxon>Liliopsida</taxon>
        <taxon>Poales</taxon>
        <taxon>Poaceae</taxon>
        <taxon>PACMAD clade</taxon>
        <taxon>Panicoideae</taxon>
        <taxon>Andropogonodae</taxon>
        <taxon>Andropogoneae</taxon>
        <taxon>Sorghinae</taxon>
        <taxon>Sorghum</taxon>
    </lineage>
</organism>
<dbReference type="Proteomes" id="UP000807115">
    <property type="component" value="Chromosome 10"/>
</dbReference>
<dbReference type="EMBL" id="CM027689">
    <property type="protein sequence ID" value="KAG0515002.1"/>
    <property type="molecule type" value="Genomic_DNA"/>
</dbReference>
<evidence type="ECO:0000313" key="1">
    <source>
        <dbReference type="EMBL" id="KAG0515002.1"/>
    </source>
</evidence>
<reference evidence="1" key="1">
    <citation type="journal article" date="2019" name="BMC Genomics">
        <title>A new reference genome for Sorghum bicolor reveals high levels of sequence similarity between sweet and grain genotypes: implications for the genetics of sugar metabolism.</title>
        <authorList>
            <person name="Cooper E.A."/>
            <person name="Brenton Z.W."/>
            <person name="Flinn B.S."/>
            <person name="Jenkins J."/>
            <person name="Shu S."/>
            <person name="Flowers D."/>
            <person name="Luo F."/>
            <person name="Wang Y."/>
            <person name="Xia P."/>
            <person name="Barry K."/>
            <person name="Daum C."/>
            <person name="Lipzen A."/>
            <person name="Yoshinaga Y."/>
            <person name="Schmutz J."/>
            <person name="Saski C."/>
            <person name="Vermerris W."/>
            <person name="Kresovich S."/>
        </authorList>
    </citation>
    <scope>NUCLEOTIDE SEQUENCE</scope>
</reference>
<reference evidence="1" key="2">
    <citation type="submission" date="2020-10" db="EMBL/GenBank/DDBJ databases">
        <authorList>
            <person name="Cooper E.A."/>
            <person name="Brenton Z.W."/>
            <person name="Flinn B.S."/>
            <person name="Jenkins J."/>
            <person name="Shu S."/>
            <person name="Flowers D."/>
            <person name="Luo F."/>
            <person name="Wang Y."/>
            <person name="Xia P."/>
            <person name="Barry K."/>
            <person name="Daum C."/>
            <person name="Lipzen A."/>
            <person name="Yoshinaga Y."/>
            <person name="Schmutz J."/>
            <person name="Saski C."/>
            <person name="Vermerris W."/>
            <person name="Kresovich S."/>
        </authorList>
    </citation>
    <scope>NUCLEOTIDE SEQUENCE</scope>
</reference>
<dbReference type="AlphaFoldDB" id="A0A921Q6D7"/>
<comment type="caution">
    <text evidence="1">The sequence shown here is derived from an EMBL/GenBank/DDBJ whole genome shotgun (WGS) entry which is preliminary data.</text>
</comment>
<protein>
    <submittedName>
        <fullName evidence="1">Uncharacterized protein</fullName>
    </submittedName>
</protein>
<proteinExistence type="predicted"/>
<gene>
    <name evidence="1" type="ORF">BDA96_10G241200</name>
</gene>
<evidence type="ECO:0000313" key="2">
    <source>
        <dbReference type="Proteomes" id="UP000807115"/>
    </source>
</evidence>
<name>A0A921Q6D7_SORBI</name>